<feature type="compositionally biased region" description="Polar residues" evidence="1">
    <location>
        <begin position="10"/>
        <end position="42"/>
    </location>
</feature>
<evidence type="ECO:0000256" key="1">
    <source>
        <dbReference type="SAM" id="MobiDB-lite"/>
    </source>
</evidence>
<dbReference type="OrthoDB" id="20949at2759"/>
<comment type="caution">
    <text evidence="2">The sequence shown here is derived from an EMBL/GenBank/DDBJ whole genome shotgun (WGS) entry which is preliminary data.</text>
</comment>
<dbReference type="AlphaFoldDB" id="A0A9W4NU45"/>
<sequence>MTLLPFSASPPKQTSAVPYSEALSNPQPEPQPNTQSNTPKKP</sequence>
<dbReference type="Proteomes" id="UP001152646">
    <property type="component" value="Unassembled WGS sequence"/>
</dbReference>
<evidence type="ECO:0000313" key="2">
    <source>
        <dbReference type="EMBL" id="CAG8411127.1"/>
    </source>
</evidence>
<protein>
    <submittedName>
        <fullName evidence="2">Uncharacterized protein</fullName>
    </submittedName>
</protein>
<feature type="region of interest" description="Disordered" evidence="1">
    <location>
        <begin position="1"/>
        <end position="42"/>
    </location>
</feature>
<name>A0A9W4NU45_9EURO</name>
<organism evidence="2 3">
    <name type="scientific">Penicillium salamii</name>
    <dbReference type="NCBI Taxonomy" id="1612424"/>
    <lineage>
        <taxon>Eukaryota</taxon>
        <taxon>Fungi</taxon>
        <taxon>Dikarya</taxon>
        <taxon>Ascomycota</taxon>
        <taxon>Pezizomycotina</taxon>
        <taxon>Eurotiomycetes</taxon>
        <taxon>Eurotiomycetidae</taxon>
        <taxon>Eurotiales</taxon>
        <taxon>Aspergillaceae</taxon>
        <taxon>Penicillium</taxon>
    </lineage>
</organism>
<reference evidence="2" key="1">
    <citation type="submission" date="2021-07" db="EMBL/GenBank/DDBJ databases">
        <authorList>
            <person name="Branca A.L. A."/>
        </authorList>
    </citation>
    <scope>NUCLEOTIDE SEQUENCE</scope>
</reference>
<evidence type="ECO:0000313" key="3">
    <source>
        <dbReference type="Proteomes" id="UP001152646"/>
    </source>
</evidence>
<accession>A0A9W4NU45</accession>
<proteinExistence type="predicted"/>
<dbReference type="EMBL" id="CAJVPA010000217">
    <property type="protein sequence ID" value="CAG8411127.1"/>
    <property type="molecule type" value="Genomic_DNA"/>
</dbReference>
<gene>
    <name evidence="2" type="ORF">PSALAMII_LOCUS9200</name>
</gene>